<evidence type="ECO:0000256" key="10">
    <source>
        <dbReference type="SAM" id="Phobius"/>
    </source>
</evidence>
<evidence type="ECO:0000256" key="7">
    <source>
        <dbReference type="ARBA" id="ARBA00023136"/>
    </source>
</evidence>
<evidence type="ECO:0000256" key="8">
    <source>
        <dbReference type="ARBA" id="ARBA00023170"/>
    </source>
</evidence>
<protein>
    <submittedName>
        <fullName evidence="11">Odorant receptor 38</fullName>
    </submittedName>
</protein>
<evidence type="ECO:0000256" key="6">
    <source>
        <dbReference type="ARBA" id="ARBA00022989"/>
    </source>
</evidence>
<dbReference type="EMBL" id="MT598253">
    <property type="protein sequence ID" value="QNH68062.1"/>
    <property type="molecule type" value="mRNA"/>
</dbReference>
<evidence type="ECO:0000256" key="1">
    <source>
        <dbReference type="ARBA" id="ARBA00004651"/>
    </source>
</evidence>
<name>A0A7G7WND6_APRGE</name>
<proteinExistence type="evidence at transcript level"/>
<dbReference type="PANTHER" id="PTHR21137">
    <property type="entry name" value="ODORANT RECEPTOR"/>
    <property type="match status" value="1"/>
</dbReference>
<evidence type="ECO:0000256" key="2">
    <source>
        <dbReference type="ARBA" id="ARBA00022475"/>
    </source>
</evidence>
<evidence type="ECO:0000256" key="9">
    <source>
        <dbReference type="ARBA" id="ARBA00023224"/>
    </source>
</evidence>
<keyword evidence="2" id="KW-1003">Cell membrane</keyword>
<dbReference type="Pfam" id="PF02949">
    <property type="entry name" value="7tm_6"/>
    <property type="match status" value="1"/>
</dbReference>
<keyword evidence="7 10" id="KW-0472">Membrane</keyword>
<keyword evidence="6 10" id="KW-1133">Transmembrane helix</keyword>
<sequence>MLKNITVGLMLHASDLEKYNSEYFQYAVMKRLKICIRHHCNLLKYGKSIDKYTSTILVPQLIMSYISLVINGYILSADGVASLRSFEILVFTFAIFAEFICLAIQASDLKDQSISVISAVTASDWYLFKAPIKKALVLLMLNAEKGIVITVGGMIEVDNPLIISIIHKVFSAITLLKALILDEGV</sequence>
<evidence type="ECO:0000313" key="11">
    <source>
        <dbReference type="EMBL" id="QNH68062.1"/>
    </source>
</evidence>
<feature type="transmembrane region" description="Helical" evidence="10">
    <location>
        <begin position="88"/>
        <end position="106"/>
    </location>
</feature>
<dbReference type="AlphaFoldDB" id="A0A7G7WND6"/>
<keyword evidence="4 10" id="KW-0812">Transmembrane</keyword>
<feature type="transmembrane region" description="Helical" evidence="10">
    <location>
        <begin position="56"/>
        <end position="76"/>
    </location>
</feature>
<reference evidence="11" key="2">
    <citation type="submission" date="2020-06" db="EMBL/GenBank/DDBJ databases">
        <authorList>
            <person name="Qian J."/>
        </authorList>
    </citation>
    <scope>NUCLEOTIDE SEQUENCE</scope>
    <source>
        <tissue evidence="11">Antenna</tissue>
    </source>
</reference>
<evidence type="ECO:0000256" key="5">
    <source>
        <dbReference type="ARBA" id="ARBA00022725"/>
    </source>
</evidence>
<evidence type="ECO:0000256" key="4">
    <source>
        <dbReference type="ARBA" id="ARBA00022692"/>
    </source>
</evidence>
<keyword evidence="5" id="KW-0552">Olfaction</keyword>
<reference evidence="11" key="1">
    <citation type="journal article" date="2020" name="Front. Physiol.">
        <title>Identification and Expression Profile of Olfactory Receptor Genes Based on Apriona germari (Hope) Antennal Transcriptome.</title>
        <authorList>
            <person name="Qian J.L."/>
            <person name="Mang D.Z."/>
            <person name="Lv G.C."/>
            <person name="Ye J."/>
            <person name="Li Z.Q."/>
            <person name="Chu B."/>
            <person name="Sun L."/>
            <person name="Liu Y.J."/>
            <person name="Zhang L.W."/>
        </authorList>
    </citation>
    <scope>NUCLEOTIDE SEQUENCE</scope>
    <source>
        <tissue evidence="11">Antenna</tissue>
    </source>
</reference>
<dbReference type="PANTHER" id="PTHR21137:SF35">
    <property type="entry name" value="ODORANT RECEPTOR 19A-RELATED"/>
    <property type="match status" value="1"/>
</dbReference>
<dbReference type="InterPro" id="IPR004117">
    <property type="entry name" value="7tm6_olfct_rcpt"/>
</dbReference>
<evidence type="ECO:0000256" key="3">
    <source>
        <dbReference type="ARBA" id="ARBA00022606"/>
    </source>
</evidence>
<dbReference type="GO" id="GO:0004984">
    <property type="term" value="F:olfactory receptor activity"/>
    <property type="evidence" value="ECO:0007669"/>
    <property type="project" value="InterPro"/>
</dbReference>
<organism evidence="11">
    <name type="scientific">Apriona germarii</name>
    <name type="common">Mulberry longhorn beetle</name>
    <name type="synonym">Lamia germarii</name>
    <dbReference type="NCBI Taxonomy" id="157307"/>
    <lineage>
        <taxon>Eukaryota</taxon>
        <taxon>Metazoa</taxon>
        <taxon>Ecdysozoa</taxon>
        <taxon>Arthropoda</taxon>
        <taxon>Hexapoda</taxon>
        <taxon>Insecta</taxon>
        <taxon>Pterygota</taxon>
        <taxon>Neoptera</taxon>
        <taxon>Endopterygota</taxon>
        <taxon>Coleoptera</taxon>
        <taxon>Polyphaga</taxon>
        <taxon>Cucujiformia</taxon>
        <taxon>Chrysomeloidea</taxon>
        <taxon>Cerambycidae</taxon>
        <taxon>Lamiinae</taxon>
        <taxon>Batocerini</taxon>
        <taxon>Apriona</taxon>
    </lineage>
</organism>
<dbReference type="GO" id="GO:0007165">
    <property type="term" value="P:signal transduction"/>
    <property type="evidence" value="ECO:0007669"/>
    <property type="project" value="UniProtKB-KW"/>
</dbReference>
<accession>A0A7G7WND6</accession>
<dbReference type="GO" id="GO:0005549">
    <property type="term" value="F:odorant binding"/>
    <property type="evidence" value="ECO:0007669"/>
    <property type="project" value="InterPro"/>
</dbReference>
<comment type="subcellular location">
    <subcellularLocation>
        <location evidence="1">Cell membrane</location>
        <topology evidence="1">Multi-pass membrane protein</topology>
    </subcellularLocation>
</comment>
<keyword evidence="3" id="KW-0716">Sensory transduction</keyword>
<keyword evidence="8 11" id="KW-0675">Receptor</keyword>
<dbReference type="GO" id="GO:0005886">
    <property type="term" value="C:plasma membrane"/>
    <property type="evidence" value="ECO:0007669"/>
    <property type="project" value="UniProtKB-SubCell"/>
</dbReference>
<keyword evidence="9" id="KW-0807">Transducer</keyword>